<dbReference type="InterPro" id="IPR045952">
    <property type="entry name" value="DUF6372"/>
</dbReference>
<name>A0A561SA45_9ACTN</name>
<dbReference type="Pfam" id="PF19899">
    <property type="entry name" value="DUF6372"/>
    <property type="match status" value="1"/>
</dbReference>
<organism evidence="1 2">
    <name type="scientific">Kitasatospora viridis</name>
    <dbReference type="NCBI Taxonomy" id="281105"/>
    <lineage>
        <taxon>Bacteria</taxon>
        <taxon>Bacillati</taxon>
        <taxon>Actinomycetota</taxon>
        <taxon>Actinomycetes</taxon>
        <taxon>Kitasatosporales</taxon>
        <taxon>Streptomycetaceae</taxon>
        <taxon>Kitasatospora</taxon>
    </lineage>
</organism>
<protein>
    <submittedName>
        <fullName evidence="1">Uncharacterized protein</fullName>
    </submittedName>
</protein>
<evidence type="ECO:0000313" key="1">
    <source>
        <dbReference type="EMBL" id="TWF71749.1"/>
    </source>
</evidence>
<dbReference type="Proteomes" id="UP000317940">
    <property type="component" value="Unassembled WGS sequence"/>
</dbReference>
<dbReference type="RefSeq" id="WP_145911542.1">
    <property type="nucleotide sequence ID" value="NZ_BAAAMZ010000022.1"/>
</dbReference>
<proteinExistence type="predicted"/>
<comment type="caution">
    <text evidence="1">The sequence shown here is derived from an EMBL/GenBank/DDBJ whole genome shotgun (WGS) entry which is preliminary data.</text>
</comment>
<dbReference type="AlphaFoldDB" id="A0A561SA45"/>
<gene>
    <name evidence="1" type="ORF">FHX73_18120</name>
</gene>
<reference evidence="1 2" key="1">
    <citation type="submission" date="2019-06" db="EMBL/GenBank/DDBJ databases">
        <title>Sequencing the genomes of 1000 actinobacteria strains.</title>
        <authorList>
            <person name="Klenk H.-P."/>
        </authorList>
    </citation>
    <scope>NUCLEOTIDE SEQUENCE [LARGE SCALE GENOMIC DNA]</scope>
    <source>
        <strain evidence="1 2">DSM 44826</strain>
    </source>
</reference>
<dbReference type="EMBL" id="VIWT01000008">
    <property type="protein sequence ID" value="TWF71749.1"/>
    <property type="molecule type" value="Genomic_DNA"/>
</dbReference>
<accession>A0A561SA45</accession>
<evidence type="ECO:0000313" key="2">
    <source>
        <dbReference type="Proteomes" id="UP000317940"/>
    </source>
</evidence>
<sequence length="205" mass="22257">MSDKAEDHPDVQRLLAAYQRLQETSLTLLALTAQISDLGPYGTEELPDALTALRSLVEQEFYVHELAEVLRSVSCAYTVDPLAALRLGGEDPLALTGAIMMIRGTLSQLDELGELFQLPVLTVKLPVDLGWEQRQPGGCRCACQFFHQAPGVCLRAGQPGLFVRVVSRQVFSPEPAEVETGMVVVCLDCYQAIAARQDGVASGQQ</sequence>
<keyword evidence="2" id="KW-1185">Reference proteome</keyword>
<dbReference type="OrthoDB" id="4229543at2"/>